<reference evidence="2" key="1">
    <citation type="submission" date="2017-09" db="EMBL/GenBank/DDBJ databases">
        <title>Depth-based differentiation of microbial function through sediment-hosted aquifers and enrichment of novel symbionts in the deep terrestrial subsurface.</title>
        <authorList>
            <person name="Probst A.J."/>
            <person name="Ladd B."/>
            <person name="Jarett J.K."/>
            <person name="Geller-Mcgrath D.E."/>
            <person name="Sieber C.M.K."/>
            <person name="Emerson J.B."/>
            <person name="Anantharaman K."/>
            <person name="Thomas B.C."/>
            <person name="Malmstrom R."/>
            <person name="Stieglmeier M."/>
            <person name="Klingl A."/>
            <person name="Woyke T."/>
            <person name="Ryan C.M."/>
            <person name="Banfield J.F."/>
        </authorList>
    </citation>
    <scope>NUCLEOTIDE SEQUENCE [LARGE SCALE GENOMIC DNA]</scope>
</reference>
<evidence type="ECO:0000313" key="2">
    <source>
        <dbReference type="Proteomes" id="UP000237006"/>
    </source>
</evidence>
<dbReference type="EMBL" id="PFCI01000028">
    <property type="protein sequence ID" value="PIR72002.1"/>
    <property type="molecule type" value="Genomic_DNA"/>
</dbReference>
<gene>
    <name evidence="1" type="ORF">COU41_01210</name>
</gene>
<dbReference type="Proteomes" id="UP000237006">
    <property type="component" value="Unassembled WGS sequence"/>
</dbReference>
<dbReference type="AlphaFoldDB" id="A0A2H0TK45"/>
<evidence type="ECO:0008006" key="3">
    <source>
        <dbReference type="Google" id="ProtNLM"/>
    </source>
</evidence>
<dbReference type="PANTHER" id="PTHR33361">
    <property type="entry name" value="GLR0591 PROTEIN"/>
    <property type="match status" value="1"/>
</dbReference>
<comment type="caution">
    <text evidence="1">The sequence shown here is derived from an EMBL/GenBank/DDBJ whole genome shotgun (WGS) entry which is preliminary data.</text>
</comment>
<dbReference type="Pfam" id="PF05960">
    <property type="entry name" value="DUF885"/>
    <property type="match status" value="1"/>
</dbReference>
<dbReference type="PANTHER" id="PTHR33361:SF15">
    <property type="entry name" value="DUF885 FAMILY LIPOPROTEIN"/>
    <property type="match status" value="1"/>
</dbReference>
<sequence length="535" mass="63610">MKNKKFQKLVKDYFDLFVKRFPEYGSFLGLHKFDGKWSDEGEKAYLENIKFFKRYLKKFTEIKTEKLSEKDKLDRKIIINNIKLTIFSLEKLKMWESDPDITEHIGVTLFLLISRDIIPLKERIKKINKAIKTIPILFDRVKTRIKRPYKLWVEIAIESCEGFESFLDNLKSIKIEKNFRKEFLKNINIALKATEDYKKFLRNEILPKSINRYIIGKDNFRKLIKLRELDLSIKEMLETGEKALKADKEELKEIAREIDPKLTAKEVEKRIEKRHSNDFIEITKQYRRIVAKAKKFILTHNLMKIPKDEKIIIRETPSFLVHTTPFAAYFFPQKFAKEKIGIYIITPAKQKRLLEKHNYTSIFNTSVHEAYPGHHLQSTLALKNPSLVRTLSEATETIEGWAHYCEEYMRDVGFNNTSETRFVQTLDEIWRAARIIIDIKLHFGQMSFDKAVRFLMKEVGMEKDNAIAEVKRYTKNPSYQLSYLIGKYLIKKLKREIQEKMGEKYSDRFFHEVILDAGSIPIKYLREEFNLKIKK</sequence>
<protein>
    <recommendedName>
        <fullName evidence="3">DUF885 domain-containing protein</fullName>
    </recommendedName>
</protein>
<proteinExistence type="predicted"/>
<accession>A0A2H0TK45</accession>
<organism evidence="1 2">
    <name type="scientific">Candidatus Nealsonbacteria bacterium CG10_big_fil_rev_8_21_14_0_10_36_228</name>
    <dbReference type="NCBI Taxonomy" id="1974708"/>
    <lineage>
        <taxon>Bacteria</taxon>
        <taxon>Candidatus Nealsoniibacteriota</taxon>
    </lineage>
</organism>
<name>A0A2H0TK45_9BACT</name>
<dbReference type="InterPro" id="IPR010281">
    <property type="entry name" value="DUF885"/>
</dbReference>
<evidence type="ECO:0000313" key="1">
    <source>
        <dbReference type="EMBL" id="PIR72002.1"/>
    </source>
</evidence>